<reference evidence="2" key="1">
    <citation type="submission" date="2024-03" db="EMBL/GenBank/DDBJ databases">
        <title>WGS assembly of Saponaria officinalis var. Norfolk2.</title>
        <authorList>
            <person name="Jenkins J."/>
            <person name="Shu S."/>
            <person name="Grimwood J."/>
            <person name="Barry K."/>
            <person name="Goodstein D."/>
            <person name="Schmutz J."/>
            <person name="Leebens-Mack J."/>
            <person name="Osbourn A."/>
        </authorList>
    </citation>
    <scope>NUCLEOTIDE SEQUENCE [LARGE SCALE GENOMIC DNA]</scope>
    <source>
        <strain evidence="2">JIC</strain>
    </source>
</reference>
<gene>
    <name evidence="2" type="ORF">RND81_11G050300</name>
</gene>
<protein>
    <recommendedName>
        <fullName evidence="4">Transposase</fullName>
    </recommendedName>
</protein>
<name>A0AAW1HJP5_SAPOF</name>
<feature type="region of interest" description="Disordered" evidence="1">
    <location>
        <begin position="301"/>
        <end position="326"/>
    </location>
</feature>
<organism evidence="2 3">
    <name type="scientific">Saponaria officinalis</name>
    <name type="common">Common soapwort</name>
    <name type="synonym">Lychnis saponaria</name>
    <dbReference type="NCBI Taxonomy" id="3572"/>
    <lineage>
        <taxon>Eukaryota</taxon>
        <taxon>Viridiplantae</taxon>
        <taxon>Streptophyta</taxon>
        <taxon>Embryophyta</taxon>
        <taxon>Tracheophyta</taxon>
        <taxon>Spermatophyta</taxon>
        <taxon>Magnoliopsida</taxon>
        <taxon>eudicotyledons</taxon>
        <taxon>Gunneridae</taxon>
        <taxon>Pentapetalae</taxon>
        <taxon>Caryophyllales</taxon>
        <taxon>Caryophyllaceae</taxon>
        <taxon>Caryophylleae</taxon>
        <taxon>Saponaria</taxon>
    </lineage>
</organism>
<dbReference type="Proteomes" id="UP001443914">
    <property type="component" value="Unassembled WGS sequence"/>
</dbReference>
<sequence length="489" mass="56727">MKEGRKKSQVIPPLSVANFLKLNNKQRRTMIGDDTLQSISSAMKVVEQGKVDVIEKVDQTMNPADEQILMDKETVETSDRPNADICEKEVECHSTRDEIVCVDNNQILIDKEIEETLDRICRDDVCDTEDECHLTGDVMVGADHGQITLGKTKKTRGTVYCRKLTALGPGEKIFVEFNADGILIGQNASIFVFFLGEQVRNRAVFPIQVNGWEEFKEETLDHLWSCIMEKFDFDHPDLRRESVMKHARSLFRDSRYKLRRKYILEPNLTSKEDQLKNKPKDMLKADWKYLVELWRTPKFQEKSTKGKENRSLQKMPHYTGTKSHARVKEELGKKLGRECSRVDILLETRKRKSTNRLNPEKLACNMHAIKTLKRKQRKLEKKQKKHGKMLTLQKKEAEAIRNEVDIKIAANNELWEDKLVNLLKTYGIGAQRMANLISAQDEFNLLVKFQARKKEEEDKIVKIWKMMELHKATESSQVSHQFAKAAQLK</sequence>
<evidence type="ECO:0000256" key="1">
    <source>
        <dbReference type="SAM" id="MobiDB-lite"/>
    </source>
</evidence>
<dbReference type="PANTHER" id="PTHR33144:SF50">
    <property type="entry name" value="OS03G0714750 PROTEIN"/>
    <property type="match status" value="1"/>
</dbReference>
<evidence type="ECO:0000313" key="3">
    <source>
        <dbReference type="Proteomes" id="UP001443914"/>
    </source>
</evidence>
<dbReference type="Pfam" id="PF03004">
    <property type="entry name" value="Transposase_24"/>
    <property type="match status" value="1"/>
</dbReference>
<dbReference type="PANTHER" id="PTHR33144">
    <property type="entry name" value="OS10G0409366 PROTEIN-RELATED"/>
    <property type="match status" value="1"/>
</dbReference>
<feature type="compositionally biased region" description="Basic and acidic residues" evidence="1">
    <location>
        <begin position="301"/>
        <end position="311"/>
    </location>
</feature>
<comment type="caution">
    <text evidence="2">The sequence shown here is derived from an EMBL/GenBank/DDBJ whole genome shotgun (WGS) entry which is preliminary data.</text>
</comment>
<evidence type="ECO:0008006" key="4">
    <source>
        <dbReference type="Google" id="ProtNLM"/>
    </source>
</evidence>
<evidence type="ECO:0000313" key="2">
    <source>
        <dbReference type="EMBL" id="KAK9676049.1"/>
    </source>
</evidence>
<dbReference type="EMBL" id="JBDFQZ010000011">
    <property type="protein sequence ID" value="KAK9676049.1"/>
    <property type="molecule type" value="Genomic_DNA"/>
</dbReference>
<accession>A0AAW1HJP5</accession>
<keyword evidence="3" id="KW-1185">Reference proteome</keyword>
<dbReference type="InterPro" id="IPR004252">
    <property type="entry name" value="Probable_transposase_24"/>
</dbReference>
<dbReference type="AlphaFoldDB" id="A0AAW1HJP5"/>
<proteinExistence type="predicted"/>